<evidence type="ECO:0000259" key="1">
    <source>
        <dbReference type="PROSITE" id="PS51186"/>
    </source>
</evidence>
<keyword evidence="3" id="KW-1185">Reference proteome</keyword>
<dbReference type="PANTHER" id="PTHR43792:SF1">
    <property type="entry name" value="N-ACETYLTRANSFERASE DOMAIN-CONTAINING PROTEIN"/>
    <property type="match status" value="1"/>
</dbReference>
<dbReference type="AlphaFoldDB" id="A0A1X6X527"/>
<evidence type="ECO:0000313" key="3">
    <source>
        <dbReference type="Proteomes" id="UP000195981"/>
    </source>
</evidence>
<dbReference type="SUPFAM" id="SSF55729">
    <property type="entry name" value="Acyl-CoA N-acyltransferases (Nat)"/>
    <property type="match status" value="1"/>
</dbReference>
<keyword evidence="2" id="KW-0808">Transferase</keyword>
<dbReference type="EMBL" id="FWFG01000094">
    <property type="protein sequence ID" value="SLM94081.1"/>
    <property type="molecule type" value="Genomic_DNA"/>
</dbReference>
<dbReference type="PANTHER" id="PTHR43792">
    <property type="entry name" value="GNAT FAMILY, PUTATIVE (AFU_ORTHOLOGUE AFUA_3G00765)-RELATED-RELATED"/>
    <property type="match status" value="1"/>
</dbReference>
<feature type="domain" description="N-acetyltransferase" evidence="1">
    <location>
        <begin position="16"/>
        <end position="195"/>
    </location>
</feature>
<dbReference type="Gene3D" id="3.40.630.30">
    <property type="match status" value="1"/>
</dbReference>
<dbReference type="GO" id="GO:0016747">
    <property type="term" value="F:acyltransferase activity, transferring groups other than amino-acyl groups"/>
    <property type="evidence" value="ECO:0007669"/>
    <property type="project" value="InterPro"/>
</dbReference>
<dbReference type="InterPro" id="IPR000182">
    <property type="entry name" value="GNAT_dom"/>
</dbReference>
<dbReference type="Proteomes" id="UP000195981">
    <property type="component" value="Unassembled WGS sequence"/>
</dbReference>
<name>A0A1X6X527_9MICO</name>
<evidence type="ECO:0000313" key="2">
    <source>
        <dbReference type="EMBL" id="SLM94081.1"/>
    </source>
</evidence>
<dbReference type="PROSITE" id="PS51186">
    <property type="entry name" value="GNAT"/>
    <property type="match status" value="1"/>
</dbReference>
<dbReference type="Pfam" id="PF13302">
    <property type="entry name" value="Acetyltransf_3"/>
    <property type="match status" value="1"/>
</dbReference>
<proteinExistence type="predicted"/>
<sequence length="210" mass="22642">MPFLPQPGAPLLTSRLELRALSGTDLGQIHAIHADPRTFAHDSTPPVTSREAMESVLATWIAEWEAQGFGYCAVRPRERHPVDPDANLRDPDTILRDPALVLGVCGLTRYRLGDRVVLSAYYRFRPECWGLGTAREALTAVLDQAARAFPGAESAVITDGGNTPSLALAARLGYRRTAEAIPGEPDLVILTRTLGSAPEAQLGPAPEAQR</sequence>
<gene>
    <name evidence="2" type="ORF">FM110_10915</name>
</gene>
<dbReference type="OrthoDB" id="3533156at2"/>
<dbReference type="InterPro" id="IPR051531">
    <property type="entry name" value="N-acetyltransferase"/>
</dbReference>
<protein>
    <submittedName>
        <fullName evidence="2">Acetyltransferase, GNAT family</fullName>
    </submittedName>
</protein>
<accession>A0A1X6X527</accession>
<reference evidence="2 3" key="1">
    <citation type="submission" date="2017-02" db="EMBL/GenBank/DDBJ databases">
        <authorList>
            <person name="Peterson S.W."/>
        </authorList>
    </citation>
    <scope>NUCLEOTIDE SEQUENCE [LARGE SCALE GENOMIC DNA]</scope>
    <source>
        <strain evidence="2 3">CIP104813</strain>
    </source>
</reference>
<organism evidence="2 3">
    <name type="scientific">Brachybacterium nesterenkovii</name>
    <dbReference type="NCBI Taxonomy" id="47847"/>
    <lineage>
        <taxon>Bacteria</taxon>
        <taxon>Bacillati</taxon>
        <taxon>Actinomycetota</taxon>
        <taxon>Actinomycetes</taxon>
        <taxon>Micrococcales</taxon>
        <taxon>Dermabacteraceae</taxon>
        <taxon>Brachybacterium</taxon>
    </lineage>
</organism>
<dbReference type="InterPro" id="IPR016181">
    <property type="entry name" value="Acyl_CoA_acyltransferase"/>
</dbReference>
<dbReference type="RefSeq" id="WP_159458060.1">
    <property type="nucleotide sequence ID" value="NZ_FWFG01000094.1"/>
</dbReference>